<keyword evidence="5" id="KW-1185">Reference proteome</keyword>
<evidence type="ECO:0000259" key="2">
    <source>
        <dbReference type="Pfam" id="PF03724"/>
    </source>
</evidence>
<organism evidence="3">
    <name type="scientific">Flavobacterium capsici</name>
    <dbReference type="NCBI Taxonomy" id="3075618"/>
    <lineage>
        <taxon>Bacteria</taxon>
        <taxon>Pseudomonadati</taxon>
        <taxon>Bacteroidota</taxon>
        <taxon>Flavobacteriia</taxon>
        <taxon>Flavobacteriales</taxon>
        <taxon>Flavobacteriaceae</taxon>
        <taxon>Flavobacterium</taxon>
    </lineage>
</organism>
<dbReference type="Pfam" id="PF03724">
    <property type="entry name" value="META"/>
    <property type="match status" value="1"/>
</dbReference>
<dbReference type="InterPro" id="IPR005184">
    <property type="entry name" value="DUF306_Meta_HslJ"/>
</dbReference>
<dbReference type="EMBL" id="CP134890">
    <property type="protein sequence ID" value="WNM22301.1"/>
    <property type="molecule type" value="Genomic_DNA"/>
</dbReference>
<dbReference type="KEGG" id="fcj:RN605_02805"/>
<dbReference type="InterPro" id="IPR053147">
    <property type="entry name" value="Hsp_HslJ-like"/>
</dbReference>
<feature type="signal peptide" evidence="1">
    <location>
        <begin position="1"/>
        <end position="27"/>
    </location>
</feature>
<feature type="chain" id="PRO_5044705135" evidence="1">
    <location>
        <begin position="28"/>
        <end position="253"/>
    </location>
</feature>
<dbReference type="PANTHER" id="PTHR35535">
    <property type="entry name" value="HEAT SHOCK PROTEIN HSLJ"/>
    <property type="match status" value="1"/>
</dbReference>
<evidence type="ECO:0000313" key="3">
    <source>
        <dbReference type="EMBL" id="WNM18250.1"/>
    </source>
</evidence>
<dbReference type="PANTHER" id="PTHR35535:SF2">
    <property type="entry name" value="DUF306 DOMAIN-CONTAINING PROTEIN"/>
    <property type="match status" value="1"/>
</dbReference>
<accession>A0AA96EWQ3</accession>
<evidence type="ECO:0000313" key="4">
    <source>
        <dbReference type="EMBL" id="WNM22301.1"/>
    </source>
</evidence>
<name>A0AA96EWQ3_9FLAO</name>
<evidence type="ECO:0000256" key="1">
    <source>
        <dbReference type="SAM" id="SignalP"/>
    </source>
</evidence>
<keyword evidence="1" id="KW-0732">Signal</keyword>
<dbReference type="RefSeq" id="WP_313322015.1">
    <property type="nucleotide sequence ID" value="NZ_CP134878.1"/>
</dbReference>
<dbReference type="Gene3D" id="2.40.128.270">
    <property type="match status" value="1"/>
</dbReference>
<proteinExistence type="predicted"/>
<feature type="domain" description="DUF306" evidence="2">
    <location>
        <begin position="147"/>
        <end position="249"/>
    </location>
</feature>
<accession>A0AA96F618</accession>
<dbReference type="EMBL" id="CP134878">
    <property type="protein sequence ID" value="WNM18250.1"/>
    <property type="molecule type" value="Genomic_DNA"/>
</dbReference>
<gene>
    <name evidence="4" type="ORF">RN605_02805</name>
    <name evidence="3" type="ORF">RN608_09505</name>
</gene>
<dbReference type="InterPro" id="IPR038670">
    <property type="entry name" value="HslJ-like_sf"/>
</dbReference>
<dbReference type="AlphaFoldDB" id="A0AA96EWQ3"/>
<dbReference type="PROSITE" id="PS51257">
    <property type="entry name" value="PROKAR_LIPOPROTEIN"/>
    <property type="match status" value="1"/>
</dbReference>
<protein>
    <submittedName>
        <fullName evidence="3">META domain-containing protein</fullName>
    </submittedName>
</protein>
<dbReference type="Proteomes" id="UP001304515">
    <property type="component" value="Chromosome"/>
</dbReference>
<reference evidence="3 5" key="1">
    <citation type="submission" date="2023-09" db="EMBL/GenBank/DDBJ databases">
        <title>Flavobacterium sp. a novel bacteria isolate from Pepper rhizosphere.</title>
        <authorList>
            <person name="Peng Y."/>
            <person name="Lee J."/>
        </authorList>
    </citation>
    <scope>NUCLEOTIDE SEQUENCE</scope>
    <source>
        <strain evidence="3">PMR2A8</strain>
        <strain evidence="4 5">PMTSA4</strain>
    </source>
</reference>
<evidence type="ECO:0000313" key="5">
    <source>
        <dbReference type="Proteomes" id="UP001304515"/>
    </source>
</evidence>
<sequence length="253" mass="28547">MKKALIPNLFITLLILAIIGTSCSPMKSTTTAKEEKDNTIYFKAGDSVPFWRVTISEKEVVLTTKQNTLVFPHEEPIRAMDSNVKRYQLRSDDADMSVTIAQEECTNPISGEKLPYSVVLKYKIFTELPVNNLSGCGAYITDYRLNDIWVLETLNGTKAEVSDYRDKLPSLEINTTTNSFSGFAGCNNMAGELFYERGLLRFTKTISTMMYCENNKEKDFLLALHKATTYKIENNRLTLSNPSGTLMVLKKVD</sequence>